<evidence type="ECO:0000259" key="2">
    <source>
        <dbReference type="Pfam" id="PF20167"/>
    </source>
</evidence>
<sequence length="242" mass="27841">MDKGKEKEKRSTGAESDSDPEFEEALRKTKEDEERRAELHHKRGEDVLRFNDVSGIKEKFFEGIQNTNFNEEKKFSLNGIEKDFPNILHQIEEIYWQIFTLPPGRYYPQLVKVKGIKVECSAKAINKTYFDDDDVDATDYLAKLENLDNHYTWIASLIEVGFVYSRLTPSKNDNEVPISRAILISSIMKGVHINVGDIIAMEMRDRARQAYTSLPFSVLVTNLCCDACVPEIARIDENIRAK</sequence>
<keyword evidence="4" id="KW-1185">Reference proteome</keyword>
<feature type="domain" description="Putative plant transposon protein" evidence="2">
    <location>
        <begin position="100"/>
        <end position="230"/>
    </location>
</feature>
<protein>
    <recommendedName>
        <fullName evidence="2">Putative plant transposon protein domain-containing protein</fullName>
    </recommendedName>
</protein>
<organism evidence="3 4">
    <name type="scientific">Datura stramonium</name>
    <name type="common">Jimsonweed</name>
    <name type="synonym">Common thornapple</name>
    <dbReference type="NCBI Taxonomy" id="4076"/>
    <lineage>
        <taxon>Eukaryota</taxon>
        <taxon>Viridiplantae</taxon>
        <taxon>Streptophyta</taxon>
        <taxon>Embryophyta</taxon>
        <taxon>Tracheophyta</taxon>
        <taxon>Spermatophyta</taxon>
        <taxon>Magnoliopsida</taxon>
        <taxon>eudicotyledons</taxon>
        <taxon>Gunneridae</taxon>
        <taxon>Pentapetalae</taxon>
        <taxon>asterids</taxon>
        <taxon>lamiids</taxon>
        <taxon>Solanales</taxon>
        <taxon>Solanaceae</taxon>
        <taxon>Solanoideae</taxon>
        <taxon>Datureae</taxon>
        <taxon>Datura</taxon>
    </lineage>
</organism>
<proteinExistence type="predicted"/>
<dbReference type="EMBL" id="JACEIK010000713">
    <property type="protein sequence ID" value="MCD7461258.1"/>
    <property type="molecule type" value="Genomic_DNA"/>
</dbReference>
<reference evidence="3 4" key="1">
    <citation type="journal article" date="2021" name="BMC Genomics">
        <title>Datura genome reveals duplications of psychoactive alkaloid biosynthetic genes and high mutation rate following tissue culture.</title>
        <authorList>
            <person name="Rajewski A."/>
            <person name="Carter-House D."/>
            <person name="Stajich J."/>
            <person name="Litt A."/>
        </authorList>
    </citation>
    <scope>NUCLEOTIDE SEQUENCE [LARGE SCALE GENOMIC DNA]</scope>
    <source>
        <strain evidence="3">AR-01</strain>
    </source>
</reference>
<name>A0ABS8SQT1_DATST</name>
<feature type="region of interest" description="Disordered" evidence="1">
    <location>
        <begin position="1"/>
        <end position="39"/>
    </location>
</feature>
<gene>
    <name evidence="3" type="ORF">HAX54_045751</name>
</gene>
<accession>A0ABS8SQT1</accession>
<comment type="caution">
    <text evidence="3">The sequence shown here is derived from an EMBL/GenBank/DDBJ whole genome shotgun (WGS) entry which is preliminary data.</text>
</comment>
<dbReference type="Pfam" id="PF20167">
    <property type="entry name" value="Transposase_32"/>
    <property type="match status" value="1"/>
</dbReference>
<dbReference type="Proteomes" id="UP000823775">
    <property type="component" value="Unassembled WGS sequence"/>
</dbReference>
<evidence type="ECO:0000313" key="4">
    <source>
        <dbReference type="Proteomes" id="UP000823775"/>
    </source>
</evidence>
<evidence type="ECO:0000313" key="3">
    <source>
        <dbReference type="EMBL" id="MCD7461258.1"/>
    </source>
</evidence>
<dbReference type="InterPro" id="IPR046796">
    <property type="entry name" value="Transposase_32_dom"/>
</dbReference>
<feature type="compositionally biased region" description="Basic and acidic residues" evidence="1">
    <location>
        <begin position="24"/>
        <end position="39"/>
    </location>
</feature>
<evidence type="ECO:0000256" key="1">
    <source>
        <dbReference type="SAM" id="MobiDB-lite"/>
    </source>
</evidence>
<feature type="compositionally biased region" description="Basic and acidic residues" evidence="1">
    <location>
        <begin position="1"/>
        <end position="12"/>
    </location>
</feature>